<organism evidence="1 2">
    <name type="scientific">Eikenella glucosivorans</name>
    <dbReference type="NCBI Taxonomy" id="2766967"/>
    <lineage>
        <taxon>Bacteria</taxon>
        <taxon>Pseudomonadati</taxon>
        <taxon>Pseudomonadota</taxon>
        <taxon>Betaproteobacteria</taxon>
        <taxon>Neisseriales</taxon>
        <taxon>Neisseriaceae</taxon>
        <taxon>Eikenella</taxon>
    </lineage>
</organism>
<dbReference type="SUPFAM" id="SSF51197">
    <property type="entry name" value="Clavaminate synthase-like"/>
    <property type="match status" value="1"/>
</dbReference>
<dbReference type="RefSeq" id="WP_197903325.1">
    <property type="nucleotide sequence ID" value="NZ_JACSGR010000005.1"/>
</dbReference>
<evidence type="ECO:0000313" key="2">
    <source>
        <dbReference type="Proteomes" id="UP000768471"/>
    </source>
</evidence>
<dbReference type="InterPro" id="IPR037012">
    <property type="entry name" value="NanQ/TabA/YiaL_sf"/>
</dbReference>
<comment type="caution">
    <text evidence="1">The sequence shown here is derived from an EMBL/GenBank/DDBJ whole genome shotgun (WGS) entry which is preliminary data.</text>
</comment>
<dbReference type="NCBIfam" id="TIGR00022">
    <property type="entry name" value="YhcH/YjgK/YiaL family protein"/>
    <property type="match status" value="1"/>
</dbReference>
<dbReference type="Gene3D" id="2.60.120.370">
    <property type="entry name" value="YhcH/YjgK/YiaL"/>
    <property type="match status" value="1"/>
</dbReference>
<proteinExistence type="predicted"/>
<dbReference type="EMBL" id="JACSGR010000005">
    <property type="protein sequence ID" value="MBH5329493.1"/>
    <property type="molecule type" value="Genomic_DNA"/>
</dbReference>
<sequence>MITDAIAHAARYAALHPDFPEAIRLLQTLDFARLPDGQIPCTNPNIRLFLQTETLRAAETARPEAHRLHIDIQAPVSAAETYGWIDRGYLKNSSGYHQERDIEFFDCPPQSWLTLTPGEFALFFPNDGHAPLVGQPGQPLRKALFKIRIEEYRIAV</sequence>
<reference evidence="1 2" key="1">
    <citation type="submission" date="2020-09" db="EMBL/GenBank/DDBJ databases">
        <title>Eikenella S3660 sp. nov., isolated from a throat swab.</title>
        <authorList>
            <person name="Buhl M."/>
        </authorList>
    </citation>
    <scope>NUCLEOTIDE SEQUENCE [LARGE SCALE GENOMIC DNA]</scope>
    <source>
        <strain evidence="1 2">S3360</strain>
    </source>
</reference>
<dbReference type="PANTHER" id="PTHR34986">
    <property type="entry name" value="EVOLVED BETA-GALACTOSIDASE SUBUNIT BETA"/>
    <property type="match status" value="1"/>
</dbReference>
<gene>
    <name evidence="1" type="ORF">H9Q10_07415</name>
</gene>
<name>A0ABS0NB28_9NEIS</name>
<keyword evidence="2" id="KW-1185">Reference proteome</keyword>
<evidence type="ECO:0000313" key="1">
    <source>
        <dbReference type="EMBL" id="MBH5329493.1"/>
    </source>
</evidence>
<dbReference type="InterPro" id="IPR004375">
    <property type="entry name" value="NanQ/TabA/YiaL"/>
</dbReference>
<dbReference type="Proteomes" id="UP000768471">
    <property type="component" value="Unassembled WGS sequence"/>
</dbReference>
<accession>A0ABS0NB28</accession>
<dbReference type="PANTHER" id="PTHR34986:SF1">
    <property type="entry name" value="PROTEIN YIAL"/>
    <property type="match status" value="1"/>
</dbReference>
<dbReference type="Pfam" id="PF04074">
    <property type="entry name" value="DUF386"/>
    <property type="match status" value="1"/>
</dbReference>
<protein>
    <submittedName>
        <fullName evidence="1">YhcH/YjgK/YiaL family protein</fullName>
    </submittedName>
</protein>